<comment type="caution">
    <text evidence="5">The sequence shown here is derived from an EMBL/GenBank/DDBJ whole genome shotgun (WGS) entry which is preliminary data.</text>
</comment>
<feature type="domain" description="Cell envelope-related transcriptional attenuator" evidence="4">
    <location>
        <begin position="118"/>
        <end position="291"/>
    </location>
</feature>
<accession>A0ABR7EYR1</accession>
<keyword evidence="3" id="KW-0812">Transmembrane</keyword>
<evidence type="ECO:0000256" key="3">
    <source>
        <dbReference type="SAM" id="Phobius"/>
    </source>
</evidence>
<dbReference type="InterPro" id="IPR050922">
    <property type="entry name" value="LytR/CpsA/Psr_CW_biosynth"/>
</dbReference>
<evidence type="ECO:0000259" key="4">
    <source>
        <dbReference type="Pfam" id="PF03816"/>
    </source>
</evidence>
<feature type="transmembrane region" description="Helical" evidence="3">
    <location>
        <begin position="21"/>
        <end position="43"/>
    </location>
</feature>
<keyword evidence="6" id="KW-1185">Reference proteome</keyword>
<keyword evidence="3" id="KW-1133">Transmembrane helix</keyword>
<comment type="similarity">
    <text evidence="1">Belongs to the LytR/CpsA/Psr (LCP) family.</text>
</comment>
<feature type="region of interest" description="Disordered" evidence="2">
    <location>
        <begin position="404"/>
        <end position="440"/>
    </location>
</feature>
<evidence type="ECO:0000256" key="1">
    <source>
        <dbReference type="ARBA" id="ARBA00006068"/>
    </source>
</evidence>
<dbReference type="EMBL" id="JACOOZ010000001">
    <property type="protein sequence ID" value="MBC5666463.1"/>
    <property type="molecule type" value="Genomic_DNA"/>
</dbReference>
<dbReference type="Pfam" id="PF03816">
    <property type="entry name" value="LytR_cpsA_psr"/>
    <property type="match status" value="1"/>
</dbReference>
<proteinExistence type="inferred from homology"/>
<protein>
    <submittedName>
        <fullName evidence="5">LCP family protein</fullName>
    </submittedName>
</protein>
<dbReference type="RefSeq" id="WP_158576808.1">
    <property type="nucleotide sequence ID" value="NZ_JACOOZ010000001.1"/>
</dbReference>
<evidence type="ECO:0000256" key="2">
    <source>
        <dbReference type="SAM" id="MobiDB-lite"/>
    </source>
</evidence>
<dbReference type="InterPro" id="IPR004474">
    <property type="entry name" value="LytR_CpsA_psr"/>
</dbReference>
<dbReference type="NCBIfam" id="TIGR00350">
    <property type="entry name" value="lytR_cpsA_psr"/>
    <property type="match status" value="1"/>
</dbReference>
<keyword evidence="3" id="KW-0472">Membrane</keyword>
<evidence type="ECO:0000313" key="6">
    <source>
        <dbReference type="Proteomes" id="UP000597877"/>
    </source>
</evidence>
<evidence type="ECO:0000313" key="5">
    <source>
        <dbReference type="EMBL" id="MBC5666463.1"/>
    </source>
</evidence>
<gene>
    <name evidence="5" type="ORF">H8S00_00410</name>
</gene>
<organism evidence="5 6">
    <name type="scientific">Eubacterium segne</name>
    <dbReference type="NCBI Taxonomy" id="2763045"/>
    <lineage>
        <taxon>Bacteria</taxon>
        <taxon>Bacillati</taxon>
        <taxon>Bacillota</taxon>
        <taxon>Clostridia</taxon>
        <taxon>Eubacteriales</taxon>
        <taxon>Eubacteriaceae</taxon>
        <taxon>Eubacterium</taxon>
    </lineage>
</organism>
<feature type="compositionally biased region" description="Polar residues" evidence="2">
    <location>
        <begin position="412"/>
        <end position="426"/>
    </location>
</feature>
<sequence length="440" mass="48552">MSSNKNKTPEKQLKTIKIWKRIVTTFEVIFGIILIAAMVILFVPNVKAEIIKGMATTPIGQKIISWFGSEAYVHSVFDSNFDNTKLKTNELKYNYSQEYTTFVLFGVDSREGEVEASNSDSILVVNIHNTTGEVKMVSIYRDTMLGIYDADGNLNKYFKVNSAYAAGGPEAAINTLNKNLDLDIQDYVTVNFAGVAEIIDKLGGITVNLTDDELSQLNFHLLGTANAMGKYATPVKKSGKNIKLNGLQATTYCRIRKATFYDPDTGDRVSDDFGRAARQRSVMMKLVEKAKSAGITELQSMVQTVMNDDKAGDRIISTSFTFDEIVNLIPVIFDFKLNGSQGFPSQLTTGTYDGTSYVVARGLSNNVSELHKFLYGEENYQPTDNVVAVENYVAGYTGVTSGSDGYNPIESGKTTSNEETTATVDNTDYDYDDKGQSDFY</sequence>
<dbReference type="Proteomes" id="UP000597877">
    <property type="component" value="Unassembled WGS sequence"/>
</dbReference>
<name>A0ABR7EYR1_9FIRM</name>
<reference evidence="5 6" key="1">
    <citation type="submission" date="2020-08" db="EMBL/GenBank/DDBJ databases">
        <title>Genome public.</title>
        <authorList>
            <person name="Liu C."/>
            <person name="Sun Q."/>
        </authorList>
    </citation>
    <scope>NUCLEOTIDE SEQUENCE [LARGE SCALE GENOMIC DNA]</scope>
    <source>
        <strain evidence="5 6">BX4</strain>
    </source>
</reference>
<dbReference type="PANTHER" id="PTHR33392:SF6">
    <property type="entry name" value="POLYISOPRENYL-TEICHOIC ACID--PEPTIDOGLYCAN TEICHOIC ACID TRANSFERASE TAGU"/>
    <property type="match status" value="1"/>
</dbReference>
<dbReference type="Gene3D" id="3.40.630.190">
    <property type="entry name" value="LCP protein"/>
    <property type="match status" value="1"/>
</dbReference>
<dbReference type="PANTHER" id="PTHR33392">
    <property type="entry name" value="POLYISOPRENYL-TEICHOIC ACID--PEPTIDOGLYCAN TEICHOIC ACID TRANSFERASE TAGU"/>
    <property type="match status" value="1"/>
</dbReference>